<dbReference type="GO" id="GO:0005737">
    <property type="term" value="C:cytoplasm"/>
    <property type="evidence" value="ECO:0007669"/>
    <property type="project" value="UniProtKB-SubCell"/>
</dbReference>
<dbReference type="Gene3D" id="3.90.190.20">
    <property type="entry name" value="Mur ligase, C-terminal domain"/>
    <property type="match status" value="1"/>
</dbReference>
<comment type="pathway">
    <text evidence="2">Cell wall biogenesis; peptidoglycan biosynthesis.</text>
</comment>
<dbReference type="Proteomes" id="UP000323000">
    <property type="component" value="Chromosome 2"/>
</dbReference>
<evidence type="ECO:0000256" key="1">
    <source>
        <dbReference type="ARBA" id="ARBA00004496"/>
    </source>
</evidence>
<dbReference type="InterPro" id="IPR036615">
    <property type="entry name" value="Mur_ligase_C_dom_sf"/>
</dbReference>
<comment type="catalytic activity">
    <reaction evidence="8">
        <text>UDP-N-acetyl-alpha-D-muramate + L-alanine + ATP = UDP-N-acetyl-alpha-D-muramoyl-L-alanine + ADP + phosphate + H(+)</text>
        <dbReference type="Rhea" id="RHEA:23372"/>
        <dbReference type="ChEBI" id="CHEBI:15378"/>
        <dbReference type="ChEBI" id="CHEBI:30616"/>
        <dbReference type="ChEBI" id="CHEBI:43474"/>
        <dbReference type="ChEBI" id="CHEBI:57972"/>
        <dbReference type="ChEBI" id="CHEBI:70757"/>
        <dbReference type="ChEBI" id="CHEBI:83898"/>
        <dbReference type="ChEBI" id="CHEBI:456216"/>
        <dbReference type="EC" id="6.3.2.8"/>
    </reaction>
</comment>
<feature type="domain" description="Mur ligase N-terminal catalytic" evidence="9">
    <location>
        <begin position="76"/>
        <end position="179"/>
    </location>
</feature>
<dbReference type="Gene3D" id="3.40.50.720">
    <property type="entry name" value="NAD(P)-binding Rossmann-like Domain"/>
    <property type="match status" value="1"/>
</dbReference>
<keyword evidence="4" id="KW-0963">Cytoplasm</keyword>
<accession>A0A5C7IQD1</accession>
<evidence type="ECO:0000256" key="6">
    <source>
        <dbReference type="ARBA" id="ARBA00022741"/>
    </source>
</evidence>
<comment type="subcellular location">
    <subcellularLocation>
        <location evidence="1">Cytoplasm</location>
    </subcellularLocation>
</comment>
<dbReference type="EMBL" id="VAHF01000002">
    <property type="protein sequence ID" value="TXG71004.1"/>
    <property type="molecule type" value="Genomic_DNA"/>
</dbReference>
<dbReference type="InterPro" id="IPR050061">
    <property type="entry name" value="MurCDEF_pg_biosynth"/>
</dbReference>
<evidence type="ECO:0000256" key="7">
    <source>
        <dbReference type="ARBA" id="ARBA00022840"/>
    </source>
</evidence>
<dbReference type="SUPFAM" id="SSF51984">
    <property type="entry name" value="MurCD N-terminal domain"/>
    <property type="match status" value="1"/>
</dbReference>
<reference evidence="13" key="1">
    <citation type="journal article" date="2019" name="Gigascience">
        <title>De novo genome assembly of the endangered Acer yangbiense, a plant species with extremely small populations endemic to Yunnan Province, China.</title>
        <authorList>
            <person name="Yang J."/>
            <person name="Wariss H.M."/>
            <person name="Tao L."/>
            <person name="Zhang R."/>
            <person name="Yun Q."/>
            <person name="Hollingsworth P."/>
            <person name="Dao Z."/>
            <person name="Luo G."/>
            <person name="Guo H."/>
            <person name="Ma Y."/>
            <person name="Sun W."/>
        </authorList>
    </citation>
    <scope>NUCLEOTIDE SEQUENCE [LARGE SCALE GENOMIC DNA]</scope>
    <source>
        <strain evidence="13">cv. Malutang</strain>
    </source>
</reference>
<proteinExistence type="inferred from homology"/>
<organism evidence="12 13">
    <name type="scientific">Acer yangbiense</name>
    <dbReference type="NCBI Taxonomy" id="1000413"/>
    <lineage>
        <taxon>Eukaryota</taxon>
        <taxon>Viridiplantae</taxon>
        <taxon>Streptophyta</taxon>
        <taxon>Embryophyta</taxon>
        <taxon>Tracheophyta</taxon>
        <taxon>Spermatophyta</taxon>
        <taxon>Magnoliopsida</taxon>
        <taxon>eudicotyledons</taxon>
        <taxon>Gunneridae</taxon>
        <taxon>Pentapetalae</taxon>
        <taxon>rosids</taxon>
        <taxon>malvids</taxon>
        <taxon>Sapindales</taxon>
        <taxon>Sapindaceae</taxon>
        <taxon>Hippocastanoideae</taxon>
        <taxon>Acereae</taxon>
        <taxon>Acer</taxon>
    </lineage>
</organism>
<dbReference type="InterPro" id="IPR004101">
    <property type="entry name" value="Mur_ligase_C"/>
</dbReference>
<dbReference type="Pfam" id="PF08245">
    <property type="entry name" value="Mur_ligase_M"/>
    <property type="match status" value="1"/>
</dbReference>
<evidence type="ECO:0000256" key="8">
    <source>
        <dbReference type="ARBA" id="ARBA00047833"/>
    </source>
</evidence>
<sequence length="609" mass="66884">MPTISVSNSLHFPANFLEKTETHLRRMNTFSLKSNRTVPSFLSLQEKNRSVSVSTNCTFGRNQEFKVDLKNRSGWIHFVGIGGCGLSALAMLALKQGFEVSGSDVVWSSYMDGLKDAGARLYIGHSMSNIEGNNGPRLPIAVVVSSAIPQDNVEILHAKSVGVPVYKRDYWLAKLTENYNLIAVSGSHGKSTTASMLAYVLKAIGDDLTAVVGARVPQFPDGSIIFGSGQNFVLEADEYDGCFLGLSPSMAIVTNLDWEHVDIFQDEEAVKSAFRRFLKQIRTGGHLVLCGDRNHLNANWVPSAYGTWIKNHVAYLSSPGAYSLLDQIKQGTGSEYSSGSMSNPSSDVCGNSYRIVTYGISSKNEWHAKSICPNSQGGSDYILCSRGCPLADISLQIPGIHNVLNSLAVIATILTLMGDKRDLHESIDCVKFHLSKFMGVSRRFEKIGKIYGCHVYDDYAHHPTEVRAVLQAARQRFPDKTLLAVFQPHTYSRLVAMKDDFAAAFDDADQVMVTKVYAARETNDWSISGRDLAASIIGTPSEYIPSLGDVVDRLVHQISKDPHREIVVLTLGAGDITTVGPKLLHELQNRIQNVNSRLASIDSERLEFL</sequence>
<dbReference type="GO" id="GO:0008763">
    <property type="term" value="F:UDP-N-acetylmuramate-L-alanine ligase activity"/>
    <property type="evidence" value="ECO:0007669"/>
    <property type="project" value="UniProtKB-EC"/>
</dbReference>
<feature type="domain" description="Mur ligase C-terminal" evidence="10">
    <location>
        <begin position="442"/>
        <end position="574"/>
    </location>
</feature>
<name>A0A5C7IQD1_9ROSI</name>
<dbReference type="InterPro" id="IPR036565">
    <property type="entry name" value="Mur-like_cat_sf"/>
</dbReference>
<evidence type="ECO:0000313" key="12">
    <source>
        <dbReference type="EMBL" id="TXG71004.1"/>
    </source>
</evidence>
<dbReference type="SUPFAM" id="SSF53623">
    <property type="entry name" value="MurD-like peptide ligases, catalytic domain"/>
    <property type="match status" value="1"/>
</dbReference>
<gene>
    <name evidence="12" type="ORF">EZV62_005939</name>
</gene>
<dbReference type="AlphaFoldDB" id="A0A5C7IQD1"/>
<feature type="domain" description="Mur ligase central" evidence="11">
    <location>
        <begin position="184"/>
        <end position="295"/>
    </location>
</feature>
<keyword evidence="7" id="KW-0067">ATP-binding</keyword>
<dbReference type="InterPro" id="IPR000713">
    <property type="entry name" value="Mur_ligase_N"/>
</dbReference>
<evidence type="ECO:0000313" key="13">
    <source>
        <dbReference type="Proteomes" id="UP000323000"/>
    </source>
</evidence>
<dbReference type="PANTHER" id="PTHR43445:SF3">
    <property type="entry name" value="UDP-N-ACETYLMURAMATE--L-ALANINE LIGASE"/>
    <property type="match status" value="1"/>
</dbReference>
<dbReference type="HAMAP" id="MF_00046">
    <property type="entry name" value="MurC"/>
    <property type="match status" value="1"/>
</dbReference>
<evidence type="ECO:0000256" key="4">
    <source>
        <dbReference type="ARBA" id="ARBA00022490"/>
    </source>
</evidence>
<dbReference type="Pfam" id="PF01225">
    <property type="entry name" value="Mur_ligase"/>
    <property type="match status" value="1"/>
</dbReference>
<dbReference type="PANTHER" id="PTHR43445">
    <property type="entry name" value="UDP-N-ACETYLMURAMATE--L-ALANINE LIGASE-RELATED"/>
    <property type="match status" value="1"/>
</dbReference>
<evidence type="ECO:0000256" key="3">
    <source>
        <dbReference type="ARBA" id="ARBA00012211"/>
    </source>
</evidence>
<dbReference type="OrthoDB" id="2017219at2759"/>
<keyword evidence="6" id="KW-0547">Nucleotide-binding</keyword>
<evidence type="ECO:0000256" key="2">
    <source>
        <dbReference type="ARBA" id="ARBA00004752"/>
    </source>
</evidence>
<keyword evidence="13" id="KW-1185">Reference proteome</keyword>
<dbReference type="GO" id="GO:0005524">
    <property type="term" value="F:ATP binding"/>
    <property type="evidence" value="ECO:0007669"/>
    <property type="project" value="UniProtKB-KW"/>
</dbReference>
<dbReference type="InterPro" id="IPR005758">
    <property type="entry name" value="UDP-N-AcMur_Ala_ligase_MurC"/>
</dbReference>
<dbReference type="UniPathway" id="UPA00219"/>
<evidence type="ECO:0000259" key="11">
    <source>
        <dbReference type="Pfam" id="PF08245"/>
    </source>
</evidence>
<evidence type="ECO:0000259" key="9">
    <source>
        <dbReference type="Pfam" id="PF01225"/>
    </source>
</evidence>
<dbReference type="Gene3D" id="3.40.1190.10">
    <property type="entry name" value="Mur-like, catalytic domain"/>
    <property type="match status" value="1"/>
</dbReference>
<evidence type="ECO:0000259" key="10">
    <source>
        <dbReference type="Pfam" id="PF02875"/>
    </source>
</evidence>
<dbReference type="InterPro" id="IPR013221">
    <property type="entry name" value="Mur_ligase_cen"/>
</dbReference>
<evidence type="ECO:0000256" key="5">
    <source>
        <dbReference type="ARBA" id="ARBA00022598"/>
    </source>
</evidence>
<dbReference type="Pfam" id="PF02875">
    <property type="entry name" value="Mur_ligase_C"/>
    <property type="match status" value="1"/>
</dbReference>
<dbReference type="SUPFAM" id="SSF53244">
    <property type="entry name" value="MurD-like peptide ligases, peptide-binding domain"/>
    <property type="match status" value="1"/>
</dbReference>
<keyword evidence="5" id="KW-0436">Ligase</keyword>
<dbReference type="EC" id="6.3.2.8" evidence="3"/>
<protein>
    <recommendedName>
        <fullName evidence="3">UDP-N-acetylmuramate--L-alanine ligase</fullName>
        <ecNumber evidence="3">6.3.2.8</ecNumber>
    </recommendedName>
</protein>
<comment type="caution">
    <text evidence="12">The sequence shown here is derived from an EMBL/GenBank/DDBJ whole genome shotgun (WGS) entry which is preliminary data.</text>
</comment>